<proteinExistence type="predicted"/>
<feature type="region of interest" description="Disordered" evidence="1">
    <location>
        <begin position="310"/>
        <end position="347"/>
    </location>
</feature>
<feature type="compositionally biased region" description="Polar residues" evidence="1">
    <location>
        <begin position="99"/>
        <end position="129"/>
    </location>
</feature>
<feature type="region of interest" description="Disordered" evidence="1">
    <location>
        <begin position="62"/>
        <end position="176"/>
    </location>
</feature>
<dbReference type="EMBL" id="CP037423">
    <property type="protein sequence ID" value="QDV46973.1"/>
    <property type="molecule type" value="Genomic_DNA"/>
</dbReference>
<reference evidence="2 3" key="1">
    <citation type="submission" date="2019-03" db="EMBL/GenBank/DDBJ databases">
        <title>Deep-cultivation of Planctomycetes and their phenomic and genomic characterization uncovers novel biology.</title>
        <authorList>
            <person name="Wiegand S."/>
            <person name="Jogler M."/>
            <person name="Boedeker C."/>
            <person name="Pinto D."/>
            <person name="Vollmers J."/>
            <person name="Rivas-Marin E."/>
            <person name="Kohn T."/>
            <person name="Peeters S.H."/>
            <person name="Heuer A."/>
            <person name="Rast P."/>
            <person name="Oberbeckmann S."/>
            <person name="Bunk B."/>
            <person name="Jeske O."/>
            <person name="Meyerdierks A."/>
            <person name="Storesund J.E."/>
            <person name="Kallscheuer N."/>
            <person name="Luecker S."/>
            <person name="Lage O.M."/>
            <person name="Pohl T."/>
            <person name="Merkel B.J."/>
            <person name="Hornburger P."/>
            <person name="Mueller R.-W."/>
            <person name="Bruemmer F."/>
            <person name="Labrenz M."/>
            <person name="Spormann A.M."/>
            <person name="Op den Camp H."/>
            <person name="Overmann J."/>
            <person name="Amann R."/>
            <person name="Jetten M.S.M."/>
            <person name="Mascher T."/>
            <person name="Medema M.H."/>
            <person name="Devos D.P."/>
            <person name="Kaster A.-K."/>
            <person name="Ovreas L."/>
            <person name="Rohde M."/>
            <person name="Galperin M.Y."/>
            <person name="Jogler C."/>
        </authorList>
    </citation>
    <scope>NUCLEOTIDE SEQUENCE [LARGE SCALE GENOMIC DNA]</scope>
    <source>
        <strain evidence="2 3">Enr13</strain>
    </source>
</reference>
<keyword evidence="3" id="KW-1185">Reference proteome</keyword>
<protein>
    <submittedName>
        <fullName evidence="2">Uncharacterized protein</fullName>
    </submittedName>
</protein>
<feature type="compositionally biased region" description="Polar residues" evidence="1">
    <location>
        <begin position="158"/>
        <end position="176"/>
    </location>
</feature>
<name>A0A518I1I7_9BACT</name>
<feature type="compositionally biased region" description="Basic and acidic residues" evidence="1">
    <location>
        <begin position="74"/>
        <end position="86"/>
    </location>
</feature>
<evidence type="ECO:0000313" key="2">
    <source>
        <dbReference type="EMBL" id="QDV46973.1"/>
    </source>
</evidence>
<dbReference type="KEGG" id="snep:Enr13x_68820"/>
<evidence type="ECO:0000313" key="3">
    <source>
        <dbReference type="Proteomes" id="UP000319004"/>
    </source>
</evidence>
<sequence length="633" mass="67433">MHSARHLNDPQLTSVRASVVAAARVFVVAAIGLSLLGCRSGRPTGSMVQVTEDPTAVVAKLPPPEQRLATSTTGKERGLVKVDRGTTTKTELASATTSGATSQPKPTASKPSPNTTAAGATTRMSLSDASRTDRTAAGPPAQPPKRSIAAANPEPKSSAPQAPSKQNDNADATNVDVSPAGLVSASLTDLSATQQANKPITDEPVAKAAPPAATSESTAATKTLVNASAPQPPRARRQPFNQTDLPNDVTAAIEQSLARLPALPDSRVAANDLAPVRLGTGMVQLAQQNDPSPPPAAEPAAAPHVGDLVAKASPPVPTEPLPETTRSTETTQPVAETLEPKRSPPTGPMLAADEDPSVVMNANQVLPVSHAGDEGEDHLEIAGNRHASGIESIPTTVVMQQLSEAELYRALLDRMSQPPDGESPTQRERREFVMRHLMVLAGDPESALESTQGLNPTEQLYLKNQLMGLWTMIDPEGHPSSGRRITEALPKFREATRLMATATDSLTLSSLEFCTEIESYGQIKPFEGNRFVAGQQVILYCEIENFAAEDLNGYFQTQLQGSYDIYSTNGTKVISQLLPVDQQQSRNRLRDYFVAYQMNLPKGLPPGTYRLQLTIEDIVGKKYGQSSIPFEIR</sequence>
<dbReference type="Proteomes" id="UP000319004">
    <property type="component" value="Chromosome"/>
</dbReference>
<organism evidence="2 3">
    <name type="scientific">Stieleria neptunia</name>
    <dbReference type="NCBI Taxonomy" id="2527979"/>
    <lineage>
        <taxon>Bacteria</taxon>
        <taxon>Pseudomonadati</taxon>
        <taxon>Planctomycetota</taxon>
        <taxon>Planctomycetia</taxon>
        <taxon>Pirellulales</taxon>
        <taxon>Pirellulaceae</taxon>
        <taxon>Stieleria</taxon>
    </lineage>
</organism>
<gene>
    <name evidence="2" type="ORF">Enr13x_68820</name>
</gene>
<feature type="compositionally biased region" description="Low complexity" evidence="1">
    <location>
        <begin position="87"/>
        <end position="98"/>
    </location>
</feature>
<dbReference type="AlphaFoldDB" id="A0A518I1I7"/>
<feature type="compositionally biased region" description="Low complexity" evidence="1">
    <location>
        <begin position="206"/>
        <end position="220"/>
    </location>
</feature>
<feature type="region of interest" description="Disordered" evidence="1">
    <location>
        <begin position="196"/>
        <end position="220"/>
    </location>
</feature>
<accession>A0A518I1I7</accession>
<evidence type="ECO:0000256" key="1">
    <source>
        <dbReference type="SAM" id="MobiDB-lite"/>
    </source>
</evidence>